<dbReference type="STRING" id="1742972.COMA1_60070"/>
<name>A0A0S4LNF9_9BACT</name>
<evidence type="ECO:0000313" key="13">
    <source>
        <dbReference type="Proteomes" id="UP000199032"/>
    </source>
</evidence>
<dbReference type="OrthoDB" id="9763290at2"/>
<dbReference type="InterPro" id="IPR006426">
    <property type="entry name" value="Asn_synth_AEB"/>
</dbReference>
<dbReference type="Gene3D" id="3.60.20.10">
    <property type="entry name" value="Glutamine Phosphoribosylpyrophosphate, subunit 1, domain 1"/>
    <property type="match status" value="1"/>
</dbReference>
<dbReference type="EC" id="6.3.5.4" evidence="3"/>
<evidence type="ECO:0000313" key="12">
    <source>
        <dbReference type="EMBL" id="CUS38783.1"/>
    </source>
</evidence>
<proteinExistence type="inferred from homology"/>
<evidence type="ECO:0000256" key="7">
    <source>
        <dbReference type="ARBA" id="ARBA00048741"/>
    </source>
</evidence>
<evidence type="ECO:0000256" key="9">
    <source>
        <dbReference type="PIRSR" id="PIRSR001589-2"/>
    </source>
</evidence>
<organism evidence="12 13">
    <name type="scientific">Candidatus Nitrospira nitrosa</name>
    <dbReference type="NCBI Taxonomy" id="1742972"/>
    <lineage>
        <taxon>Bacteria</taxon>
        <taxon>Pseudomonadati</taxon>
        <taxon>Nitrospirota</taxon>
        <taxon>Nitrospiria</taxon>
        <taxon>Nitrospirales</taxon>
        <taxon>Nitrospiraceae</taxon>
        <taxon>Nitrospira</taxon>
    </lineage>
</organism>
<evidence type="ECO:0000256" key="4">
    <source>
        <dbReference type="ARBA" id="ARBA00022741"/>
    </source>
</evidence>
<dbReference type="GO" id="GO:0006529">
    <property type="term" value="P:asparagine biosynthetic process"/>
    <property type="evidence" value="ECO:0007669"/>
    <property type="project" value="UniProtKB-KW"/>
</dbReference>
<dbReference type="GO" id="GO:0005829">
    <property type="term" value="C:cytosol"/>
    <property type="evidence" value="ECO:0007669"/>
    <property type="project" value="TreeGrafter"/>
</dbReference>
<keyword evidence="4 9" id="KW-0547">Nucleotide-binding</keyword>
<dbReference type="GO" id="GO:0005524">
    <property type="term" value="F:ATP binding"/>
    <property type="evidence" value="ECO:0007669"/>
    <property type="project" value="UniProtKB-KW"/>
</dbReference>
<protein>
    <recommendedName>
        <fullName evidence="3">asparagine synthase (glutamine-hydrolyzing)</fullName>
        <ecNumber evidence="3">6.3.5.4</ecNumber>
    </recommendedName>
</protein>
<comment type="catalytic activity">
    <reaction evidence="7">
        <text>L-aspartate + L-glutamine + ATP + H2O = L-asparagine + L-glutamate + AMP + diphosphate + H(+)</text>
        <dbReference type="Rhea" id="RHEA:12228"/>
        <dbReference type="ChEBI" id="CHEBI:15377"/>
        <dbReference type="ChEBI" id="CHEBI:15378"/>
        <dbReference type="ChEBI" id="CHEBI:29985"/>
        <dbReference type="ChEBI" id="CHEBI:29991"/>
        <dbReference type="ChEBI" id="CHEBI:30616"/>
        <dbReference type="ChEBI" id="CHEBI:33019"/>
        <dbReference type="ChEBI" id="CHEBI:58048"/>
        <dbReference type="ChEBI" id="CHEBI:58359"/>
        <dbReference type="ChEBI" id="CHEBI:456215"/>
        <dbReference type="EC" id="6.3.5.4"/>
    </reaction>
</comment>
<dbReference type="InterPro" id="IPR001962">
    <property type="entry name" value="Asn_synthase"/>
</dbReference>
<keyword evidence="5 9" id="KW-0067">ATP-binding</keyword>
<feature type="binding site" evidence="9">
    <location>
        <position position="289"/>
    </location>
    <ligand>
        <name>ATP</name>
        <dbReference type="ChEBI" id="CHEBI:30616"/>
    </ligand>
</feature>
<dbReference type="InterPro" id="IPR017932">
    <property type="entry name" value="GATase_2_dom"/>
</dbReference>
<dbReference type="PANTHER" id="PTHR43284:SF1">
    <property type="entry name" value="ASPARAGINE SYNTHETASE"/>
    <property type="match status" value="1"/>
</dbReference>
<comment type="pathway">
    <text evidence="1">Amino-acid biosynthesis; L-asparagine biosynthesis; L-asparagine from L-aspartate (L-Gln route): step 1/1.</text>
</comment>
<feature type="domain" description="Glutamine amidotransferase type-2" evidence="11">
    <location>
        <begin position="2"/>
        <end position="214"/>
    </location>
</feature>
<dbReference type="InterPro" id="IPR014729">
    <property type="entry name" value="Rossmann-like_a/b/a_fold"/>
</dbReference>
<feature type="binding site" evidence="9">
    <location>
        <position position="100"/>
    </location>
    <ligand>
        <name>L-glutamine</name>
        <dbReference type="ChEBI" id="CHEBI:58359"/>
    </ligand>
</feature>
<dbReference type="EMBL" id="CZQA01000012">
    <property type="protein sequence ID" value="CUS38783.1"/>
    <property type="molecule type" value="Genomic_DNA"/>
</dbReference>
<evidence type="ECO:0000256" key="10">
    <source>
        <dbReference type="PIRSR" id="PIRSR001589-3"/>
    </source>
</evidence>
<dbReference type="PANTHER" id="PTHR43284">
    <property type="entry name" value="ASPARAGINE SYNTHETASE (GLUTAMINE-HYDROLYZING)"/>
    <property type="match status" value="1"/>
</dbReference>
<dbReference type="Gene3D" id="3.40.50.620">
    <property type="entry name" value="HUPs"/>
    <property type="match status" value="1"/>
</dbReference>
<keyword evidence="12" id="KW-0436">Ligase</keyword>
<dbReference type="SUPFAM" id="SSF52402">
    <property type="entry name" value="Adenine nucleotide alpha hydrolases-like"/>
    <property type="match status" value="1"/>
</dbReference>
<dbReference type="PIRSF" id="PIRSF001589">
    <property type="entry name" value="Asn_synthetase_glu-h"/>
    <property type="match status" value="1"/>
</dbReference>
<feature type="active site" description="For GATase activity" evidence="8">
    <location>
        <position position="2"/>
    </location>
</feature>
<comment type="similarity">
    <text evidence="2">Belongs to the asparagine synthetase family.</text>
</comment>
<dbReference type="NCBIfam" id="TIGR01536">
    <property type="entry name" value="asn_synth_AEB"/>
    <property type="match status" value="1"/>
</dbReference>
<evidence type="ECO:0000256" key="3">
    <source>
        <dbReference type="ARBA" id="ARBA00012737"/>
    </source>
</evidence>
<feature type="binding site" evidence="9">
    <location>
        <begin position="361"/>
        <end position="362"/>
    </location>
    <ligand>
        <name>ATP</name>
        <dbReference type="ChEBI" id="CHEBI:30616"/>
    </ligand>
</feature>
<dbReference type="CDD" id="cd01991">
    <property type="entry name" value="Asn_synthase_B_C"/>
    <property type="match status" value="1"/>
</dbReference>
<keyword evidence="8" id="KW-0028">Amino-acid biosynthesis</keyword>
<gene>
    <name evidence="12" type="ORF">COMA1_60070</name>
</gene>
<evidence type="ECO:0000259" key="11">
    <source>
        <dbReference type="PROSITE" id="PS51278"/>
    </source>
</evidence>
<dbReference type="InterPro" id="IPR033738">
    <property type="entry name" value="AsnB_N"/>
</dbReference>
<dbReference type="Proteomes" id="UP000199032">
    <property type="component" value="Unassembled WGS sequence"/>
</dbReference>
<evidence type="ECO:0000256" key="6">
    <source>
        <dbReference type="ARBA" id="ARBA00022962"/>
    </source>
</evidence>
<keyword evidence="13" id="KW-1185">Reference proteome</keyword>
<dbReference type="PROSITE" id="PS51278">
    <property type="entry name" value="GATASE_TYPE_2"/>
    <property type="match status" value="1"/>
</dbReference>
<dbReference type="SUPFAM" id="SSF56235">
    <property type="entry name" value="N-terminal nucleophile aminohydrolases (Ntn hydrolases)"/>
    <property type="match status" value="1"/>
</dbReference>
<keyword evidence="6 8" id="KW-0315">Glutamine amidotransferase</keyword>
<dbReference type="GO" id="GO:0004066">
    <property type="term" value="F:asparagine synthase (glutamine-hydrolyzing) activity"/>
    <property type="evidence" value="ECO:0007669"/>
    <property type="project" value="UniProtKB-EC"/>
</dbReference>
<dbReference type="InterPro" id="IPR051786">
    <property type="entry name" value="ASN_synthetase/amidase"/>
</dbReference>
<dbReference type="Pfam" id="PF13537">
    <property type="entry name" value="GATase_7"/>
    <property type="match status" value="1"/>
</dbReference>
<evidence type="ECO:0000256" key="2">
    <source>
        <dbReference type="ARBA" id="ARBA00005752"/>
    </source>
</evidence>
<dbReference type="AlphaFoldDB" id="A0A0S4LNF9"/>
<evidence type="ECO:0000256" key="1">
    <source>
        <dbReference type="ARBA" id="ARBA00005187"/>
    </source>
</evidence>
<dbReference type="CDD" id="cd00712">
    <property type="entry name" value="AsnB"/>
    <property type="match status" value="1"/>
</dbReference>
<accession>A0A0S4LNF9</accession>
<sequence>MCGIAGKLGFHPAAFPTHALLAAMCNKIAHRGPDDAGYFIQGPIALGHRRLSVIDVMSGHQPLGNEDETIWVVLNGEIYNYVELRKQLEQKGHRFRTRSDTEVIVHLYEEYGERFIEHLRGMFAIALWDTRCRRLVLVRDRLGKKPLYYAVVPNHGIVFASEIKAILEDSNVPRTLNYEAFDAYMSLLYVPSPMSMFQGIQKLPAGHLLTWCDDKIELTQYWDLVFQARTELSERAALEELEATIREAVRIRLRSDVPLGAFLSGGIDSSLVVRHMADQVSRPVLTCSVGFDGHDENELEYAKEVAEFLQCAHHEHTIVPRVEDIVGKLTRLFDEPFADSSAVPTYYVSEMARRHVTVALSGDGGDEVFAGYARHYLHRIDGVLRKYLGPAGCQAVSRVAHLLPPFKGQKILARLGMSPGVACAKPHTDILFGAELKRRVYSTDCAEHCRRFEIDNLFTRLYDQCTASDPLDKALYVDMKTYLVDDILVKVDRMSMAHALEVRAPLLDHKLVELSATLPSAMKLSGHTTKYLLRQSLQGQVPNSVLNRKKQGFTMPLAGWLRGPLRPMVEDTVLSQRAIQRGLFHGQALKDLWSAHLHQRADYSHQLWQLFMLELWHQEYLDPVTS</sequence>
<keyword evidence="8" id="KW-0061">Asparagine biosynthesis</keyword>
<dbReference type="Pfam" id="PF00733">
    <property type="entry name" value="Asn_synthase"/>
    <property type="match status" value="1"/>
</dbReference>
<evidence type="ECO:0000256" key="5">
    <source>
        <dbReference type="ARBA" id="ARBA00022840"/>
    </source>
</evidence>
<dbReference type="InterPro" id="IPR029055">
    <property type="entry name" value="Ntn_hydrolases_N"/>
</dbReference>
<evidence type="ECO:0000256" key="8">
    <source>
        <dbReference type="PIRSR" id="PIRSR001589-1"/>
    </source>
</evidence>
<reference evidence="12 13" key="1">
    <citation type="submission" date="2015-10" db="EMBL/GenBank/DDBJ databases">
        <authorList>
            <person name="Gilbert D.G."/>
        </authorList>
    </citation>
    <scope>NUCLEOTIDE SEQUENCE [LARGE SCALE GENOMIC DNA]</scope>
    <source>
        <strain evidence="12">COMA1</strain>
    </source>
</reference>
<dbReference type="RefSeq" id="WP_090750937.1">
    <property type="nucleotide sequence ID" value="NZ_CZQA01000012.1"/>
</dbReference>
<feature type="site" description="Important for beta-aspartyl-AMP intermediate formation" evidence="10">
    <location>
        <position position="363"/>
    </location>
</feature>